<dbReference type="PROSITE" id="PS51201">
    <property type="entry name" value="RCK_N"/>
    <property type="match status" value="1"/>
</dbReference>
<sequence>MPHNRDMDHNTPLISTIVAGLVLAFILGVVAQRLRVSPLVGYLLAGVVIGPFTPGYVADQKLANELAEIGIILLMFGVGLHFSLKDLLSVRAIAIPGAVVQISVATALGVGLGHMLGWSFGGGLVFGLALSVASTVVLLRALQERRLIDSDRGRIAVGWLIVEDLAMVLTLVLLPAVAGLLKGEANGASWDSVAVPIALTLGKVAAFVAFMLVVGRRIIPWMLHYVAHTGSRELFRLAVLAISLGVAFGAAMLFDVSFALGAFFAGMILSESELSQRAANETLPLRDAFAVLFFVSVGMLVDPAILIREPLPVLATVLIIVFGKSLAAFLIVRMFGHPNMTALTISASLAQIGEFSFILASLGVSLALLPERGRDLVLAGAIISILLNPLMFALLDRFGLRETLAKAKAKTPDPDAAVNTTLGAGAKPAHHDGHVVLIGYGRVGSTVGAALRQEGADVVVIENDAERLAQLQREGITAVGGNAAAPDMLEAAEIAGARGLLVAIPDAFEGGQIVAKARALNAALPIIARAHSAEEVAHLKSNGADVVIMGEDEIARAMLARLAAGAARPAESATA</sequence>
<keyword evidence="12" id="KW-1185">Reference proteome</keyword>
<feature type="transmembrane region" description="Helical" evidence="9">
    <location>
        <begin position="348"/>
        <end position="369"/>
    </location>
</feature>
<dbReference type="NCBIfam" id="TIGR00932">
    <property type="entry name" value="2a37"/>
    <property type="match status" value="1"/>
</dbReference>
<dbReference type="GO" id="GO:0015297">
    <property type="term" value="F:antiporter activity"/>
    <property type="evidence" value="ECO:0007669"/>
    <property type="project" value="UniProtKB-KW"/>
</dbReference>
<keyword evidence="5 9" id="KW-0812">Transmembrane</keyword>
<feature type="transmembrane region" description="Helical" evidence="9">
    <location>
        <begin position="376"/>
        <end position="395"/>
    </location>
</feature>
<keyword evidence="7" id="KW-0406">Ion transport</keyword>
<protein>
    <submittedName>
        <fullName evidence="11">Potassium efflux system protein</fullName>
    </submittedName>
</protein>
<keyword evidence="3" id="KW-0813">Transport</keyword>
<dbReference type="InterPro" id="IPR036291">
    <property type="entry name" value="NAD(P)-bd_dom_sf"/>
</dbReference>
<accession>Q2ITN3</accession>
<gene>
    <name evidence="11" type="ordered locus">RPB_3733</name>
</gene>
<keyword evidence="8 9" id="KW-0472">Membrane</keyword>
<dbReference type="Pfam" id="PF00999">
    <property type="entry name" value="Na_H_Exchanger"/>
    <property type="match status" value="1"/>
</dbReference>
<evidence type="ECO:0000256" key="4">
    <source>
        <dbReference type="ARBA" id="ARBA00022449"/>
    </source>
</evidence>
<dbReference type="STRING" id="316058.RPB_3733"/>
<feature type="domain" description="RCK N-terminal" evidence="10">
    <location>
        <begin position="432"/>
        <end position="548"/>
    </location>
</feature>
<feature type="transmembrane region" description="Helical" evidence="9">
    <location>
        <begin position="160"/>
        <end position="181"/>
    </location>
</feature>
<dbReference type="InterPro" id="IPR006153">
    <property type="entry name" value="Cation/H_exchanger_TM"/>
</dbReference>
<evidence type="ECO:0000313" key="11">
    <source>
        <dbReference type="EMBL" id="ABD08427.1"/>
    </source>
</evidence>
<dbReference type="GO" id="GO:0008324">
    <property type="term" value="F:monoatomic cation transmembrane transporter activity"/>
    <property type="evidence" value="ECO:0007669"/>
    <property type="project" value="InterPro"/>
</dbReference>
<dbReference type="GO" id="GO:0016020">
    <property type="term" value="C:membrane"/>
    <property type="evidence" value="ECO:0007669"/>
    <property type="project" value="UniProtKB-SubCell"/>
</dbReference>
<dbReference type="Gene3D" id="1.20.1530.20">
    <property type="match status" value="1"/>
</dbReference>
<evidence type="ECO:0000256" key="1">
    <source>
        <dbReference type="ARBA" id="ARBA00004141"/>
    </source>
</evidence>
<dbReference type="Gene3D" id="3.40.50.720">
    <property type="entry name" value="NAD(P)-binding Rossmann-like Domain"/>
    <property type="match status" value="1"/>
</dbReference>
<feature type="transmembrane region" description="Helical" evidence="9">
    <location>
        <begin position="39"/>
        <end position="56"/>
    </location>
</feature>
<evidence type="ECO:0000259" key="10">
    <source>
        <dbReference type="PROSITE" id="PS51201"/>
    </source>
</evidence>
<dbReference type="eggNOG" id="COG1226">
    <property type="taxonomic scope" value="Bacteria"/>
</dbReference>
<dbReference type="PANTHER" id="PTHR42751">
    <property type="entry name" value="SODIUM/HYDROGEN EXCHANGER FAMILY/TRKA DOMAIN PROTEIN"/>
    <property type="match status" value="1"/>
</dbReference>
<evidence type="ECO:0000313" key="12">
    <source>
        <dbReference type="Proteomes" id="UP000008809"/>
    </source>
</evidence>
<dbReference type="EMBL" id="CP000250">
    <property type="protein sequence ID" value="ABD08427.1"/>
    <property type="molecule type" value="Genomic_DNA"/>
</dbReference>
<dbReference type="AlphaFoldDB" id="Q2ITN3"/>
<evidence type="ECO:0000256" key="6">
    <source>
        <dbReference type="ARBA" id="ARBA00022989"/>
    </source>
</evidence>
<dbReference type="SUPFAM" id="SSF51735">
    <property type="entry name" value="NAD(P)-binding Rossmann-fold domains"/>
    <property type="match status" value="1"/>
</dbReference>
<reference evidence="11 12" key="1">
    <citation type="submission" date="2006-01" db="EMBL/GenBank/DDBJ databases">
        <title>Complete sequence of Rhodopseudomonas palustris HaA2.</title>
        <authorList>
            <consortium name="US DOE Joint Genome Institute"/>
            <person name="Copeland A."/>
            <person name="Lucas S."/>
            <person name="Lapidus A."/>
            <person name="Barry K."/>
            <person name="Detter J.C."/>
            <person name="Glavina T."/>
            <person name="Hammon N."/>
            <person name="Israni S."/>
            <person name="Pitluck S."/>
            <person name="Chain P."/>
            <person name="Malfatti S."/>
            <person name="Shin M."/>
            <person name="Vergez L."/>
            <person name="Schmutz J."/>
            <person name="Larimer F."/>
            <person name="Land M."/>
            <person name="Hauser L."/>
            <person name="Pelletier D.A."/>
            <person name="Kyrpides N."/>
            <person name="Anderson I."/>
            <person name="Oda Y."/>
            <person name="Harwood C.S."/>
            <person name="Richardson P."/>
        </authorList>
    </citation>
    <scope>NUCLEOTIDE SEQUENCE [LARGE SCALE GENOMIC DNA]</scope>
    <source>
        <strain evidence="11 12">HaA2</strain>
    </source>
</reference>
<evidence type="ECO:0000256" key="9">
    <source>
        <dbReference type="SAM" id="Phobius"/>
    </source>
</evidence>
<evidence type="ECO:0000256" key="2">
    <source>
        <dbReference type="ARBA" id="ARBA00005551"/>
    </source>
</evidence>
<evidence type="ECO:0000256" key="5">
    <source>
        <dbReference type="ARBA" id="ARBA00022692"/>
    </source>
</evidence>
<keyword evidence="6 9" id="KW-1133">Transmembrane helix</keyword>
<organism evidence="11 12">
    <name type="scientific">Rhodopseudomonas palustris (strain HaA2)</name>
    <dbReference type="NCBI Taxonomy" id="316058"/>
    <lineage>
        <taxon>Bacteria</taxon>
        <taxon>Pseudomonadati</taxon>
        <taxon>Pseudomonadota</taxon>
        <taxon>Alphaproteobacteria</taxon>
        <taxon>Hyphomicrobiales</taxon>
        <taxon>Nitrobacteraceae</taxon>
        <taxon>Rhodopseudomonas</taxon>
    </lineage>
</organism>
<feature type="transmembrane region" description="Helical" evidence="9">
    <location>
        <begin position="118"/>
        <end position="139"/>
    </location>
</feature>
<feature type="transmembrane region" description="Helical" evidence="9">
    <location>
        <begin position="313"/>
        <end position="336"/>
    </location>
</feature>
<comment type="similarity">
    <text evidence="2">Belongs to the monovalent cation:proton antiporter 2 (CPA2) transporter (TC 2.A.37) family.</text>
</comment>
<dbReference type="GO" id="GO:1902600">
    <property type="term" value="P:proton transmembrane transport"/>
    <property type="evidence" value="ECO:0007669"/>
    <property type="project" value="InterPro"/>
</dbReference>
<feature type="transmembrane region" description="Helical" evidence="9">
    <location>
        <begin position="193"/>
        <end position="214"/>
    </location>
</feature>
<proteinExistence type="inferred from homology"/>
<comment type="subcellular location">
    <subcellularLocation>
        <location evidence="1">Membrane</location>
        <topology evidence="1">Multi-pass membrane protein</topology>
    </subcellularLocation>
</comment>
<dbReference type="InterPro" id="IPR038770">
    <property type="entry name" value="Na+/solute_symporter_sf"/>
</dbReference>
<name>Q2ITN3_RHOP2</name>
<feature type="transmembrane region" description="Helical" evidence="9">
    <location>
        <begin position="288"/>
        <end position="306"/>
    </location>
</feature>
<dbReference type="Pfam" id="PF02254">
    <property type="entry name" value="TrkA_N"/>
    <property type="match status" value="1"/>
</dbReference>
<feature type="transmembrane region" description="Helical" evidence="9">
    <location>
        <begin position="12"/>
        <end position="32"/>
    </location>
</feature>
<dbReference type="InterPro" id="IPR003148">
    <property type="entry name" value="RCK_N"/>
</dbReference>
<dbReference type="GO" id="GO:0006813">
    <property type="term" value="P:potassium ion transport"/>
    <property type="evidence" value="ECO:0007669"/>
    <property type="project" value="InterPro"/>
</dbReference>
<feature type="transmembrane region" description="Helical" evidence="9">
    <location>
        <begin position="62"/>
        <end position="80"/>
    </location>
</feature>
<dbReference type="eggNOG" id="COG4651">
    <property type="taxonomic scope" value="Bacteria"/>
</dbReference>
<keyword evidence="4" id="KW-0050">Antiport</keyword>
<dbReference type="PANTHER" id="PTHR42751:SF1">
    <property type="entry name" value="CATION_PROTON ANTIPORTER YBAL-RELATED"/>
    <property type="match status" value="1"/>
</dbReference>
<evidence type="ECO:0000256" key="3">
    <source>
        <dbReference type="ARBA" id="ARBA00022448"/>
    </source>
</evidence>
<evidence type="ECO:0000256" key="8">
    <source>
        <dbReference type="ARBA" id="ARBA00023136"/>
    </source>
</evidence>
<dbReference type="NCBIfam" id="NF007950">
    <property type="entry name" value="PRK10669.1"/>
    <property type="match status" value="1"/>
</dbReference>
<dbReference type="KEGG" id="rpb:RPB_3733"/>
<dbReference type="HOGENOM" id="CLU_005126_9_1_5"/>
<dbReference type="Proteomes" id="UP000008809">
    <property type="component" value="Chromosome"/>
</dbReference>
<evidence type="ECO:0000256" key="7">
    <source>
        <dbReference type="ARBA" id="ARBA00023065"/>
    </source>
</evidence>
<feature type="transmembrane region" description="Helical" evidence="9">
    <location>
        <begin position="235"/>
        <end position="268"/>
    </location>
</feature>
<dbReference type="InterPro" id="IPR004771">
    <property type="entry name" value="K/H_exchanger"/>
</dbReference>
<feature type="transmembrane region" description="Helical" evidence="9">
    <location>
        <begin position="92"/>
        <end position="112"/>
    </location>
</feature>